<comment type="caution">
    <text evidence="9">The sequence shown here is derived from an EMBL/GenBank/DDBJ whole genome shotgun (WGS) entry which is preliminary data.</text>
</comment>
<keyword evidence="2 7" id="KW-0812">Transmembrane</keyword>
<comment type="catalytic activity">
    <reaction evidence="7">
        <text>a peptidoglycan chain = a peptidoglycan chain with N-acetyl-1,6-anhydromuramyl-[peptide] at the reducing end + a peptidoglycan chain with N-acetylglucosamine at the non-reducing end.</text>
        <dbReference type="EC" id="4.2.2.29"/>
    </reaction>
</comment>
<dbReference type="NCBIfam" id="TIGR00247">
    <property type="entry name" value="endolytic transglycosylase MltG"/>
    <property type="match status" value="1"/>
</dbReference>
<accession>A0ABU2M8B2</accession>
<dbReference type="InterPro" id="IPR003770">
    <property type="entry name" value="MLTG-like"/>
</dbReference>
<feature type="compositionally biased region" description="Acidic residues" evidence="8">
    <location>
        <begin position="307"/>
        <end position="329"/>
    </location>
</feature>
<dbReference type="PANTHER" id="PTHR30518">
    <property type="entry name" value="ENDOLYTIC MUREIN TRANSGLYCOSYLASE"/>
    <property type="match status" value="1"/>
</dbReference>
<evidence type="ECO:0000256" key="7">
    <source>
        <dbReference type="HAMAP-Rule" id="MF_02065"/>
    </source>
</evidence>
<dbReference type="EC" id="4.2.2.29" evidence="7"/>
<dbReference type="Proteomes" id="UP001183390">
    <property type="component" value="Unassembled WGS sequence"/>
</dbReference>
<gene>
    <name evidence="7 9" type="primary">mltG</name>
    <name evidence="9" type="ORF">RM479_10580</name>
</gene>
<dbReference type="PANTHER" id="PTHR30518:SF2">
    <property type="entry name" value="ENDOLYTIC MUREIN TRANSGLYCOSYLASE"/>
    <property type="match status" value="1"/>
</dbReference>
<evidence type="ECO:0000256" key="5">
    <source>
        <dbReference type="ARBA" id="ARBA00023239"/>
    </source>
</evidence>
<keyword evidence="6 7" id="KW-0961">Cell wall biogenesis/degradation</keyword>
<keyword evidence="1 7" id="KW-1003">Cell membrane</keyword>
<evidence type="ECO:0000256" key="4">
    <source>
        <dbReference type="ARBA" id="ARBA00023136"/>
    </source>
</evidence>
<feature type="site" description="Important for catalytic activity" evidence="7">
    <location>
        <position position="645"/>
    </location>
</feature>
<keyword evidence="5 7" id="KW-0456">Lyase</keyword>
<feature type="region of interest" description="Disordered" evidence="8">
    <location>
        <begin position="1"/>
        <end position="375"/>
    </location>
</feature>
<proteinExistence type="inferred from homology"/>
<dbReference type="Pfam" id="PF02618">
    <property type="entry name" value="YceG"/>
    <property type="match status" value="1"/>
</dbReference>
<feature type="compositionally biased region" description="Acidic residues" evidence="8">
    <location>
        <begin position="358"/>
        <end position="375"/>
    </location>
</feature>
<evidence type="ECO:0000313" key="9">
    <source>
        <dbReference type="EMBL" id="MDT0328854.1"/>
    </source>
</evidence>
<evidence type="ECO:0000256" key="1">
    <source>
        <dbReference type="ARBA" id="ARBA00022475"/>
    </source>
</evidence>
<evidence type="ECO:0000256" key="3">
    <source>
        <dbReference type="ARBA" id="ARBA00022989"/>
    </source>
</evidence>
<sequence length="771" mass="83265">MNDRDDYPDNPYRGRTGRDSGRDHDPLGEPTPPPSRGRRARSEGPSWPEEPGTPGSRSTAPSTGEFRTPRYAPRPDQEYDPLGPQPSAGRGRPQSPAEPDPGASRRRGAADALRGGRAARSGAGRPQDTGALPGGRPGGPESAPPSEDPTQDALAALAGLGSPVGSAPAPDPVAEEPPRRRRRRSEPEPEPAPPAEDAPRGGRRSRRAAAEEEAPPARRGRGRWGRGRRDEEPIGGFLDDLPEEDGVFDSGSFPGVNSSADTGAFAAVNVDEGRSRPRRARDEEDVTREEPRDRRSRRRRGAPVDPDPVEGFDPEDDPEVEADAEPDEEPTGRRGRGRGRRGEGPRRGRRRGRRDREPEEDAPESAEADDEGDHDYEEPALADIAAAYGGDRSSRKKAKELKRARLAQQQRTPGGRRAKRRGKGMVILLCLALIAVVGGGGFFVMRTYVFPPDFSGEGSGEVVYVIEENQSGLSVGQGLTELGVVASPRAFTNALEGLDEEQRGTGLVPGSYSLALGMSAENAVLALLDPENRLGGRVTIKEGKRNDQVAEELSLATGVPQEELMEALSRTDELGLPEYAVEGPAGYLFPETYRFDPETDALTMIKAMVSQFNSVAEEMQLVERAEAAGYDPNEIMAMASIIQAESGGEDDMPKVSRVIYNRLDIEMNLGMDSTCFYAIGTYGIALTNDQLELCRQDTSGFDTYFKKGLPPGPFVAPGRDAIEAALEPAEGPWLYFVTTDPENGVTKFTDNEAEFQLLKDEFEANYGGGGE</sequence>
<evidence type="ECO:0000256" key="2">
    <source>
        <dbReference type="ARBA" id="ARBA00022692"/>
    </source>
</evidence>
<evidence type="ECO:0000313" key="10">
    <source>
        <dbReference type="Proteomes" id="UP001183390"/>
    </source>
</evidence>
<feature type="region of interest" description="Disordered" evidence="8">
    <location>
        <begin position="387"/>
        <end position="419"/>
    </location>
</feature>
<reference evidence="10" key="1">
    <citation type="submission" date="2023-07" db="EMBL/GenBank/DDBJ databases">
        <title>30 novel species of actinomycetes from the DSMZ collection.</title>
        <authorList>
            <person name="Nouioui I."/>
        </authorList>
    </citation>
    <scope>NUCLEOTIDE SEQUENCE [LARGE SCALE GENOMIC DNA]</scope>
    <source>
        <strain evidence="10">DSM 44743</strain>
    </source>
</reference>
<feature type="compositionally biased region" description="Basic residues" evidence="8">
    <location>
        <begin position="394"/>
        <end position="405"/>
    </location>
</feature>
<keyword evidence="4 7" id="KW-0472">Membrane</keyword>
<dbReference type="RefSeq" id="WP_311511529.1">
    <property type="nucleotide sequence ID" value="NZ_JAVREP010000005.1"/>
</dbReference>
<comment type="similarity">
    <text evidence="7">Belongs to the transglycosylase MltG family.</text>
</comment>
<comment type="subcellular location">
    <subcellularLocation>
        <location evidence="7">Cell membrane</location>
        <topology evidence="7">Single-pass membrane protein</topology>
    </subcellularLocation>
</comment>
<comment type="function">
    <text evidence="7">Functions as a peptidoglycan terminase that cleaves nascent peptidoglycan strands endolytically to terminate their elongation.</text>
</comment>
<dbReference type="EMBL" id="JAVREP010000005">
    <property type="protein sequence ID" value="MDT0328854.1"/>
    <property type="molecule type" value="Genomic_DNA"/>
</dbReference>
<protein>
    <recommendedName>
        <fullName evidence="7">Endolytic murein transglycosylase</fullName>
        <ecNumber evidence="7">4.2.2.29</ecNumber>
    </recommendedName>
    <alternativeName>
        <fullName evidence="7">Peptidoglycan lytic transglycosylase</fullName>
    </alternativeName>
    <alternativeName>
        <fullName evidence="7">Peptidoglycan polymerization terminase</fullName>
    </alternativeName>
</protein>
<evidence type="ECO:0000256" key="8">
    <source>
        <dbReference type="SAM" id="MobiDB-lite"/>
    </source>
</evidence>
<dbReference type="HAMAP" id="MF_02065">
    <property type="entry name" value="MltG"/>
    <property type="match status" value="1"/>
</dbReference>
<feature type="transmembrane region" description="Helical" evidence="7">
    <location>
        <begin position="426"/>
        <end position="445"/>
    </location>
</feature>
<keyword evidence="10" id="KW-1185">Reference proteome</keyword>
<keyword evidence="3 7" id="KW-1133">Transmembrane helix</keyword>
<feature type="compositionally biased region" description="Basic and acidic residues" evidence="8">
    <location>
        <begin position="16"/>
        <end position="27"/>
    </location>
</feature>
<organism evidence="9 10">
    <name type="scientific">Nocardiopsis lambiniae</name>
    <dbReference type="NCBI Taxonomy" id="3075539"/>
    <lineage>
        <taxon>Bacteria</taxon>
        <taxon>Bacillati</taxon>
        <taxon>Actinomycetota</taxon>
        <taxon>Actinomycetes</taxon>
        <taxon>Streptosporangiales</taxon>
        <taxon>Nocardiopsidaceae</taxon>
        <taxon>Nocardiopsis</taxon>
    </lineage>
</organism>
<name>A0ABU2M8B2_9ACTN</name>
<feature type="compositionally biased region" description="Low complexity" evidence="8">
    <location>
        <begin position="110"/>
        <end position="125"/>
    </location>
</feature>
<evidence type="ECO:0000256" key="6">
    <source>
        <dbReference type="ARBA" id="ARBA00023316"/>
    </source>
</evidence>